<comment type="caution">
    <text evidence="7">The sequence shown here is derived from an EMBL/GenBank/DDBJ whole genome shotgun (WGS) entry which is preliminary data.</text>
</comment>
<evidence type="ECO:0000313" key="8">
    <source>
        <dbReference type="Proteomes" id="UP000631300"/>
    </source>
</evidence>
<feature type="binding site" evidence="6">
    <location>
        <position position="330"/>
    </location>
    <ligand>
        <name>Ca(2+)</name>
        <dbReference type="ChEBI" id="CHEBI:29108"/>
    </ligand>
</feature>
<dbReference type="RefSeq" id="WP_189403624.1">
    <property type="nucleotide sequence ID" value="NZ_BMXP01000001.1"/>
</dbReference>
<dbReference type="PIRSF" id="PIRSF001227">
    <property type="entry name" value="Pen_acylase"/>
    <property type="match status" value="1"/>
</dbReference>
<accession>A0A918JHP8</accession>
<dbReference type="Gene3D" id="1.10.439.10">
    <property type="entry name" value="Penicillin Amidohydrolase, domain 1"/>
    <property type="match status" value="1"/>
</dbReference>
<protein>
    <submittedName>
        <fullName evidence="7">Penicillin amidase</fullName>
    </submittedName>
</protein>
<dbReference type="Proteomes" id="UP000631300">
    <property type="component" value="Unassembled WGS sequence"/>
</dbReference>
<evidence type="ECO:0000313" key="7">
    <source>
        <dbReference type="EMBL" id="GGW76443.1"/>
    </source>
</evidence>
<dbReference type="Gene3D" id="3.60.20.10">
    <property type="entry name" value="Glutamine Phosphoribosylpyrophosphate, subunit 1, domain 1"/>
    <property type="match status" value="1"/>
</dbReference>
<evidence type="ECO:0000256" key="2">
    <source>
        <dbReference type="ARBA" id="ARBA00022801"/>
    </source>
</evidence>
<feature type="active site" description="Nucleophile" evidence="5">
    <location>
        <position position="252"/>
    </location>
</feature>
<keyword evidence="8" id="KW-1185">Reference proteome</keyword>
<evidence type="ECO:0000256" key="4">
    <source>
        <dbReference type="ARBA" id="ARBA00038735"/>
    </source>
</evidence>
<feature type="binding site" evidence="6">
    <location>
        <position position="331"/>
    </location>
    <ligand>
        <name>Ca(2+)</name>
        <dbReference type="ChEBI" id="CHEBI:29108"/>
    </ligand>
</feature>
<dbReference type="PANTHER" id="PTHR34218:SF4">
    <property type="entry name" value="ACYL-HOMOSERINE LACTONE ACYLASE QUIP"/>
    <property type="match status" value="1"/>
</dbReference>
<dbReference type="EMBL" id="BMXP01000001">
    <property type="protein sequence ID" value="GGW76443.1"/>
    <property type="molecule type" value="Genomic_DNA"/>
</dbReference>
<feature type="binding site" evidence="6">
    <location>
        <position position="328"/>
    </location>
    <ligand>
        <name>Ca(2+)</name>
        <dbReference type="ChEBI" id="CHEBI:29108"/>
    </ligand>
</feature>
<reference evidence="7" key="1">
    <citation type="journal article" date="2014" name="Int. J. Syst. Evol. Microbiol.">
        <title>Complete genome sequence of Corynebacterium casei LMG S-19264T (=DSM 44701T), isolated from a smear-ripened cheese.</title>
        <authorList>
            <consortium name="US DOE Joint Genome Institute (JGI-PGF)"/>
            <person name="Walter F."/>
            <person name="Albersmeier A."/>
            <person name="Kalinowski J."/>
            <person name="Ruckert C."/>
        </authorList>
    </citation>
    <scope>NUCLEOTIDE SEQUENCE</scope>
    <source>
        <strain evidence="7">KCTC 22164</strain>
    </source>
</reference>
<evidence type="ECO:0000256" key="1">
    <source>
        <dbReference type="ARBA" id="ARBA00006586"/>
    </source>
</evidence>
<comment type="cofactor">
    <cofactor evidence="6">
        <name>Ca(2+)</name>
        <dbReference type="ChEBI" id="CHEBI:29108"/>
    </cofactor>
    <text evidence="6">Binds 1 Ca(2+) ion per dimer.</text>
</comment>
<dbReference type="InterPro" id="IPR023343">
    <property type="entry name" value="Penicillin_amidase_dom1"/>
</dbReference>
<sequence length="764" mass="83682">MLTWIKWLFAVVAGLLFTGVAVAYLVLRASLPDLEGESVSRHISAPLTLSRDQLGQAVITAANRNDAAFALGVAHGQDRLFQMDLQRRAAAGKLSEWVGSAAVDVDKRARFHQFSQRAADAFAALPDWQQTLLSQYANGVNTAIEEMPVPPPEYILAGVNIAPWTPTDSLLVIYSMYMDLQSGQVAFDWARNAVLAHYGDAMLGFLSQHGSYQAALDGSEFDTGTAPTPAFPDNITDNALAYQRSEPVDIGSNNWAVTGEATNTPGAMLANDMHLGLRVPIIWYRAQLNYTLDGEELSVTGVSLPGLPGIVVGTNGHIAWGFTNANLDTVDWVKLSKSATTYNVSETIRLKDSEETFTFQRSDYGPVKAYAGDRYALSWVAHQPYAVNLAVTRLDGMKDVDSALALAHSMGMPTQNMMVVDRTGNAAWTPAGAVPARLSPSNTAIDEAAYDLAWSQAESDLPVVKNPASARLWTANARVISTSQVSRFGNGGYALGARAMQIRDNLFNKTQFDEQDFYDIQLDNRALFLAPWHELLVSTLSSRPDAYREDLRYLNDWQACACADSVGYTLVRRFRSAVSDLMIGPVLAQLESQDVNTGPLLRGVEPALWQLLRQQPQDWLANRYATYDDLLIDAYQQTRNKLLARYDRGNGLADVNWGRVNALTIRHPFAAQIPVLGDALNMPVHSGFGDSYMPAVQAPSFGASQRLFVRPGALDKAILTLPGGQSGHPLSPYFRRGFGDYVNNTATPLLPQHIEASRHWRPSP</sequence>
<dbReference type="GO" id="GO:0046872">
    <property type="term" value="F:metal ion binding"/>
    <property type="evidence" value="ECO:0007669"/>
    <property type="project" value="UniProtKB-KW"/>
</dbReference>
<dbReference type="Pfam" id="PF01804">
    <property type="entry name" value="Penicil_amidase"/>
    <property type="match status" value="1"/>
</dbReference>
<dbReference type="GO" id="GO:0017000">
    <property type="term" value="P:antibiotic biosynthetic process"/>
    <property type="evidence" value="ECO:0007669"/>
    <property type="project" value="InterPro"/>
</dbReference>
<dbReference type="SUPFAM" id="SSF56235">
    <property type="entry name" value="N-terminal nucleophile aminohydrolases (Ntn hydrolases)"/>
    <property type="match status" value="1"/>
</dbReference>
<dbReference type="AlphaFoldDB" id="A0A918JHP8"/>
<dbReference type="InterPro" id="IPR014395">
    <property type="entry name" value="Pen/GL7ACA/AHL_acylase"/>
</dbReference>
<dbReference type="Gene3D" id="2.30.120.10">
    <property type="match status" value="1"/>
</dbReference>
<dbReference type="CDD" id="cd03747">
    <property type="entry name" value="Ntn_PGA_like"/>
    <property type="match status" value="1"/>
</dbReference>
<dbReference type="InterPro" id="IPR029055">
    <property type="entry name" value="Ntn_hydrolases_N"/>
</dbReference>
<dbReference type="PANTHER" id="PTHR34218">
    <property type="entry name" value="PEPTIDASE S45 PENICILLIN AMIDASE"/>
    <property type="match status" value="1"/>
</dbReference>
<comment type="similarity">
    <text evidence="1">Belongs to the peptidase S45 family.</text>
</comment>
<gene>
    <name evidence="7" type="ORF">GCM10007391_06340</name>
</gene>
<dbReference type="InterPro" id="IPR043146">
    <property type="entry name" value="Penicillin_amidase_N_B-knob"/>
</dbReference>
<name>A0A918JHP8_9ALTE</name>
<keyword evidence="6" id="KW-0106">Calcium</keyword>
<organism evidence="7 8">
    <name type="scientific">Alteromonas halophila</name>
    <dbReference type="NCBI Taxonomy" id="516698"/>
    <lineage>
        <taxon>Bacteria</taxon>
        <taxon>Pseudomonadati</taxon>
        <taxon>Pseudomonadota</taxon>
        <taxon>Gammaproteobacteria</taxon>
        <taxon>Alteromonadales</taxon>
        <taxon>Alteromonadaceae</taxon>
        <taxon>Alteromonas/Salinimonas group</taxon>
        <taxon>Alteromonas</taxon>
    </lineage>
</organism>
<evidence type="ECO:0000256" key="6">
    <source>
        <dbReference type="PIRSR" id="PIRSR001227-2"/>
    </source>
</evidence>
<evidence type="ECO:0000256" key="5">
    <source>
        <dbReference type="PIRSR" id="PIRSR001227-1"/>
    </source>
</evidence>
<keyword evidence="2" id="KW-0378">Hydrolase</keyword>
<evidence type="ECO:0000256" key="3">
    <source>
        <dbReference type="ARBA" id="ARBA00023145"/>
    </source>
</evidence>
<dbReference type="Gene3D" id="1.10.1400.10">
    <property type="match status" value="1"/>
</dbReference>
<dbReference type="InterPro" id="IPR002692">
    <property type="entry name" value="S45"/>
</dbReference>
<comment type="subunit">
    <text evidence="4">Heterodimer of an alpha subunit and a beta subunit processed from the same precursor.</text>
</comment>
<dbReference type="InterPro" id="IPR043147">
    <property type="entry name" value="Penicillin_amidase_A-knob"/>
</dbReference>
<proteinExistence type="inferred from homology"/>
<dbReference type="GO" id="GO:0016811">
    <property type="term" value="F:hydrolase activity, acting on carbon-nitrogen (but not peptide) bonds, in linear amides"/>
    <property type="evidence" value="ECO:0007669"/>
    <property type="project" value="InterPro"/>
</dbReference>
<keyword evidence="6" id="KW-0479">Metal-binding</keyword>
<keyword evidence="3" id="KW-0865">Zymogen</keyword>
<reference evidence="7" key="2">
    <citation type="submission" date="2020-09" db="EMBL/GenBank/DDBJ databases">
        <authorList>
            <person name="Sun Q."/>
            <person name="Kim S."/>
        </authorList>
    </citation>
    <scope>NUCLEOTIDE SEQUENCE</scope>
    <source>
        <strain evidence="7">KCTC 22164</strain>
    </source>
</reference>